<dbReference type="Proteomes" id="UP000270185">
    <property type="component" value="Chromosome"/>
</dbReference>
<evidence type="ECO:0008006" key="4">
    <source>
        <dbReference type="Google" id="ProtNLM"/>
    </source>
</evidence>
<dbReference type="RefSeq" id="WP_125025350.1">
    <property type="nucleotide sequence ID" value="NZ_CP034159.1"/>
</dbReference>
<feature type="chain" id="PRO_5018121353" description="YtkA-like domain-containing protein" evidence="1">
    <location>
        <begin position="26"/>
        <end position="287"/>
    </location>
</feature>
<keyword evidence="3" id="KW-1185">Reference proteome</keyword>
<evidence type="ECO:0000313" key="2">
    <source>
        <dbReference type="EMBL" id="AZI33710.1"/>
    </source>
</evidence>
<name>A0A3G8XK19_9FLAO</name>
<dbReference type="PROSITE" id="PS51257">
    <property type="entry name" value="PROKAR_LIPOPROTEIN"/>
    <property type="match status" value="1"/>
</dbReference>
<evidence type="ECO:0000313" key="3">
    <source>
        <dbReference type="Proteomes" id="UP000270185"/>
    </source>
</evidence>
<organism evidence="2 3">
    <name type="scientific">Kaistella carnis</name>
    <dbReference type="NCBI Taxonomy" id="1241979"/>
    <lineage>
        <taxon>Bacteria</taxon>
        <taxon>Pseudomonadati</taxon>
        <taxon>Bacteroidota</taxon>
        <taxon>Flavobacteriia</taxon>
        <taxon>Flavobacteriales</taxon>
        <taxon>Weeksellaceae</taxon>
        <taxon>Chryseobacterium group</taxon>
        <taxon>Kaistella</taxon>
    </lineage>
</organism>
<dbReference type="EMBL" id="CP034159">
    <property type="protein sequence ID" value="AZI33710.1"/>
    <property type="molecule type" value="Genomic_DNA"/>
</dbReference>
<dbReference type="OrthoDB" id="1065544at2"/>
<sequence>MKFSFKTIFALLAMAFLVISCRTSDDDPINAVNPNTEIEGLLKIKEVTNDTHVIELYSKSGTTTLGYNDIKLRIKNKSTNQYEKNATITWKPMMHMTSMMHSCPNSTVQKVSSDGSLYSGYIVFQMPENATEYWDLKIDYTIGSTTYTATTVINVPVETKKTVNSFMGSDGVKYVMAYIDPKSPKVATNDMTLGVWKMQDMNNFPVIDGYTVKVDPRMPGMGNHSSPNNVHATQTAAGKLYNGKLSLTMTGCWKINLQLVKGDGTVVAGQEVTDANPASTIFFELDF</sequence>
<gene>
    <name evidence="2" type="ORF">EIB73_11160</name>
</gene>
<dbReference type="AlphaFoldDB" id="A0A3G8XK19"/>
<protein>
    <recommendedName>
        <fullName evidence="4">YtkA-like domain-containing protein</fullName>
    </recommendedName>
</protein>
<feature type="signal peptide" evidence="1">
    <location>
        <begin position="1"/>
        <end position="25"/>
    </location>
</feature>
<reference evidence="3" key="1">
    <citation type="submission" date="2018-11" db="EMBL/GenBank/DDBJ databases">
        <title>Proposal to divide the Flavobacteriaceae and reorganize its genera based on Amino Acid Identity values calculated from whole genome sequences.</title>
        <authorList>
            <person name="Nicholson A.C."/>
            <person name="Gulvik C.A."/>
            <person name="Whitney A.M."/>
            <person name="Humrighouse B.W."/>
            <person name="Bell M."/>
            <person name="Holmes B."/>
            <person name="Steigerwalt A.G."/>
            <person name="Villarma A."/>
            <person name="Sheth M."/>
            <person name="Batra D."/>
            <person name="Pryor J."/>
            <person name="Bernardet J.-F."/>
            <person name="Hugo C."/>
            <person name="Kampfer P."/>
            <person name="Newman J.D."/>
            <person name="McQuiston J.R."/>
        </authorList>
    </citation>
    <scope>NUCLEOTIDE SEQUENCE [LARGE SCALE GENOMIC DNA]</scope>
    <source>
        <strain evidence="3">G0081</strain>
    </source>
</reference>
<evidence type="ECO:0000256" key="1">
    <source>
        <dbReference type="SAM" id="SignalP"/>
    </source>
</evidence>
<dbReference type="KEGG" id="ccas:EIB73_11160"/>
<accession>A0A3G8XK19</accession>
<keyword evidence="1" id="KW-0732">Signal</keyword>
<proteinExistence type="predicted"/>